<feature type="domain" description="Phosphatidylinositol transfer protein N-terminal" evidence="1">
    <location>
        <begin position="3"/>
        <end position="256"/>
    </location>
</feature>
<dbReference type="FunFam" id="3.30.530.20:FF:000028">
    <property type="entry name" value="Phosphatidylinositol transfer protein 5"/>
    <property type="match status" value="1"/>
</dbReference>
<protein>
    <recommendedName>
        <fullName evidence="1">Phosphatidylinositol transfer protein N-terminal domain-containing protein</fullName>
    </recommendedName>
</protein>
<sequence>MVQIKEFRIVMPLSLEEYQVAQMYMVMKMQQQSTTGDEGVEVLQNKPFSDDEFGEGQYTSKVYHLQSKAPSWLTTFAPADALYPSIPSAFVLTYLLVFVGHVSPFDAVVKSSYFSKFFMSIDTVHKADNGYSENVHGLSEDQLAARQVEVIDIASAATDYWSYIVGRNNVDFSNFQSARSGREPLLEGWQDHCSPVMTAYKLVTIDAPYWGFGSRLEQAMMAGERSLFLESHRNCFAWIDEWFGLTVEVLRELEQQSDYSLNMKLGRPCSAESWMTQEESPLQGEKSVA</sequence>
<name>A0A9Q1R0X2_9SOLA</name>
<gene>
    <name evidence="2" type="ORF">K7X08_023266</name>
</gene>
<dbReference type="InterPro" id="IPR023393">
    <property type="entry name" value="START-like_dom_sf"/>
</dbReference>
<dbReference type="Pfam" id="PF02121">
    <property type="entry name" value="IP_trans"/>
    <property type="match status" value="1"/>
</dbReference>
<dbReference type="GO" id="GO:0005737">
    <property type="term" value="C:cytoplasm"/>
    <property type="evidence" value="ECO:0007669"/>
    <property type="project" value="UniProtKB-ARBA"/>
</dbReference>
<evidence type="ECO:0000313" key="3">
    <source>
        <dbReference type="Proteomes" id="UP001152561"/>
    </source>
</evidence>
<dbReference type="Gene3D" id="3.30.530.20">
    <property type="match status" value="1"/>
</dbReference>
<dbReference type="AlphaFoldDB" id="A0A9Q1R0X2"/>
<comment type="caution">
    <text evidence="2">The sequence shown here is derived from an EMBL/GenBank/DDBJ whole genome shotgun (WGS) entry which is preliminary data.</text>
</comment>
<dbReference type="GO" id="GO:0008526">
    <property type="term" value="F:phosphatidylinositol transfer activity"/>
    <property type="evidence" value="ECO:0007669"/>
    <property type="project" value="UniProtKB-ARBA"/>
</dbReference>
<dbReference type="PANTHER" id="PTHR10658:SF11">
    <property type="entry name" value="VIBRATOR, ISOFORM B"/>
    <property type="match status" value="1"/>
</dbReference>
<accession>A0A9Q1R0X2</accession>
<evidence type="ECO:0000259" key="1">
    <source>
        <dbReference type="Pfam" id="PF02121"/>
    </source>
</evidence>
<dbReference type="SUPFAM" id="SSF55961">
    <property type="entry name" value="Bet v1-like"/>
    <property type="match status" value="1"/>
</dbReference>
<reference evidence="3" key="1">
    <citation type="journal article" date="2023" name="Proc. Natl. Acad. Sci. U.S.A.">
        <title>Genomic and structural basis for evolution of tropane alkaloid biosynthesis.</title>
        <authorList>
            <person name="Wanga Y.-J."/>
            <person name="Taina T."/>
            <person name="Yua J.-Y."/>
            <person name="Lia J."/>
            <person name="Xua B."/>
            <person name="Chenc J."/>
            <person name="D'Auriad J.C."/>
            <person name="Huanga J.-P."/>
            <person name="Huanga S.-X."/>
        </authorList>
    </citation>
    <scope>NUCLEOTIDE SEQUENCE [LARGE SCALE GENOMIC DNA]</scope>
    <source>
        <strain evidence="3">cv. KIB-2019</strain>
    </source>
</reference>
<proteinExistence type="predicted"/>
<organism evidence="2 3">
    <name type="scientific">Anisodus acutangulus</name>
    <dbReference type="NCBI Taxonomy" id="402998"/>
    <lineage>
        <taxon>Eukaryota</taxon>
        <taxon>Viridiplantae</taxon>
        <taxon>Streptophyta</taxon>
        <taxon>Embryophyta</taxon>
        <taxon>Tracheophyta</taxon>
        <taxon>Spermatophyta</taxon>
        <taxon>Magnoliopsida</taxon>
        <taxon>eudicotyledons</taxon>
        <taxon>Gunneridae</taxon>
        <taxon>Pentapetalae</taxon>
        <taxon>asterids</taxon>
        <taxon>lamiids</taxon>
        <taxon>Solanales</taxon>
        <taxon>Solanaceae</taxon>
        <taxon>Solanoideae</taxon>
        <taxon>Hyoscyameae</taxon>
        <taxon>Anisodus</taxon>
    </lineage>
</organism>
<evidence type="ECO:0000313" key="2">
    <source>
        <dbReference type="EMBL" id="KAJ8535546.1"/>
    </source>
</evidence>
<dbReference type="EMBL" id="JAJAGQ010000018">
    <property type="protein sequence ID" value="KAJ8535546.1"/>
    <property type="molecule type" value="Genomic_DNA"/>
</dbReference>
<dbReference type="PANTHER" id="PTHR10658">
    <property type="entry name" value="PHOSPHATIDYLINOSITOL TRANSFER PROTEIN"/>
    <property type="match status" value="1"/>
</dbReference>
<dbReference type="InterPro" id="IPR001666">
    <property type="entry name" value="PI_transfer"/>
</dbReference>
<dbReference type="OrthoDB" id="10053061at2759"/>
<dbReference type="PRINTS" id="PR00391">
    <property type="entry name" value="PITRANSFER"/>
</dbReference>
<dbReference type="GO" id="GO:0071944">
    <property type="term" value="C:cell periphery"/>
    <property type="evidence" value="ECO:0007669"/>
    <property type="project" value="UniProtKB-ARBA"/>
</dbReference>
<keyword evidence="3" id="KW-1185">Reference proteome</keyword>
<dbReference type="Proteomes" id="UP001152561">
    <property type="component" value="Unassembled WGS sequence"/>
</dbReference>
<dbReference type="InterPro" id="IPR055261">
    <property type="entry name" value="PI_transfer_N"/>
</dbReference>